<protein>
    <submittedName>
        <fullName evidence="2">Uncharacterized protein</fullName>
    </submittedName>
</protein>
<evidence type="ECO:0000313" key="3">
    <source>
        <dbReference type="Proteomes" id="UP000829068"/>
    </source>
</evidence>
<gene>
    <name evidence="2" type="ORF">Micant_00038</name>
</gene>
<dbReference type="Proteomes" id="UP000829068">
    <property type="component" value="Segment"/>
</dbReference>
<proteinExistence type="predicted"/>
<dbReference type="EMBL" id="OM513679">
    <property type="protein sequence ID" value="UNA01115.1"/>
    <property type="molecule type" value="Genomic_DNA"/>
</dbReference>
<name>A0AAE9FHJ2_9CAUD</name>
<accession>A0AAE9FHJ2</accession>
<feature type="region of interest" description="Disordered" evidence="1">
    <location>
        <begin position="26"/>
        <end position="51"/>
    </location>
</feature>
<evidence type="ECO:0000256" key="1">
    <source>
        <dbReference type="SAM" id="MobiDB-lite"/>
    </source>
</evidence>
<evidence type="ECO:0000313" key="2">
    <source>
        <dbReference type="EMBL" id="UNA01115.1"/>
    </source>
</evidence>
<keyword evidence="3" id="KW-1185">Reference proteome</keyword>
<sequence>MAVLKRYTAEHHSAIAAARQELYDVTTNSGRNVPTARKGGKRPAKKADEKE</sequence>
<reference evidence="2 3" key="1">
    <citation type="journal article" date="2022" name="Arch. Virol.">
        <title>Two novel Erwinia amylovora bacteriophages, Loshitsa2 and Micant, isolated in Belarus.</title>
        <authorList>
            <person name="Besarab N.V."/>
            <person name="Letarov A.V."/>
            <person name="Kulikov E.E."/>
            <person name="Babenko V.V."/>
            <person name="Belalov I.S."/>
            <person name="Lagonenko A.L."/>
            <person name="Golomidova A.K."/>
            <person name="Evtushenkov A.N."/>
        </authorList>
    </citation>
    <scope>NUCLEOTIDE SEQUENCE [LARGE SCALE GENOMIC DNA]</scope>
</reference>
<organism evidence="2 3">
    <name type="scientific">Erwinia phage Micant</name>
    <dbReference type="NCBI Taxonomy" id="2923255"/>
    <lineage>
        <taxon>Viruses</taxon>
        <taxon>Duplodnaviria</taxon>
        <taxon>Heunggongvirae</taxon>
        <taxon>Uroviricota</taxon>
        <taxon>Caudoviricetes</taxon>
        <taxon>Autographivirales</taxon>
        <taxon>Autoscriptoviridae</taxon>
        <taxon>Slopekvirinae</taxon>
        <taxon>Micantvirus</taxon>
        <taxon>Micantvirus micant</taxon>
    </lineage>
</organism>